<evidence type="ECO:0000256" key="2">
    <source>
        <dbReference type="ARBA" id="ARBA00022643"/>
    </source>
</evidence>
<evidence type="ECO:0000256" key="3">
    <source>
        <dbReference type="ARBA" id="ARBA00023002"/>
    </source>
</evidence>
<reference evidence="4 5" key="1">
    <citation type="journal article" date="2015" name="Genome Biol. Evol.">
        <title>Phylogenomic analyses indicate that early fungi evolved digesting cell walls of algal ancestors of land plants.</title>
        <authorList>
            <person name="Chang Y."/>
            <person name="Wang S."/>
            <person name="Sekimoto S."/>
            <person name="Aerts A.L."/>
            <person name="Choi C."/>
            <person name="Clum A."/>
            <person name="LaButti K.M."/>
            <person name="Lindquist E.A."/>
            <person name="Yee Ngan C."/>
            <person name="Ohm R.A."/>
            <person name="Salamov A.A."/>
            <person name="Grigoriev I.V."/>
            <person name="Spatafora J.W."/>
            <person name="Berbee M.L."/>
        </authorList>
    </citation>
    <scope>NUCLEOTIDE SEQUENCE [LARGE SCALE GENOMIC DNA]</scope>
    <source>
        <strain evidence="4 5">JEL478</strain>
    </source>
</reference>
<dbReference type="Gene3D" id="3.20.20.70">
    <property type="entry name" value="Aldolase class I"/>
    <property type="match status" value="1"/>
</dbReference>
<dbReference type="PANTHER" id="PTHR32332:SF31">
    <property type="entry name" value="2-NITROPROPANE DIOXYGENASE FAMILY, PUTATIVE (AFU_ORTHOLOGUE AFUA_2G09850)-RELATED"/>
    <property type="match status" value="1"/>
</dbReference>
<keyword evidence="5" id="KW-1185">Reference proteome</keyword>
<sequence>MSSPPDVTLATPICRLFGIKYPVILAGMGTGRTGPEIVSAVTNAGGLGVFGGHSMSPEALREYISRLKPLLKDDTSPFGIDLLLPQIGAGARATNHDYTGGQLGEITDVICENSKQCKLFVSAVGVPPKWVVDKLHKHGILVMNMVGAPRHARKAVEVGVDLICAQGTEGGGHTGQIPTSILVPAVVDAVRGAKSPLTGEPVYVIAAGGIYDGRGLAMSLCQGAQGVWVGTRFLASTEASCSPSHKRAVLQADYTDTVVTLVWSGRPQRTWK</sequence>
<keyword evidence="1" id="KW-0285">Flavoprotein</keyword>
<accession>A0A139B063</accession>
<dbReference type="OrthoDB" id="10265891at2759"/>
<proteinExistence type="predicted"/>
<dbReference type="AlphaFoldDB" id="A0A139B063"/>
<keyword evidence="4" id="KW-0223">Dioxygenase</keyword>
<keyword evidence="2" id="KW-0288">FMN</keyword>
<name>A0A139B063_GONPJ</name>
<organism evidence="4 5">
    <name type="scientific">Gonapodya prolifera (strain JEL478)</name>
    <name type="common">Monoblepharis prolifera</name>
    <dbReference type="NCBI Taxonomy" id="1344416"/>
    <lineage>
        <taxon>Eukaryota</taxon>
        <taxon>Fungi</taxon>
        <taxon>Fungi incertae sedis</taxon>
        <taxon>Chytridiomycota</taxon>
        <taxon>Chytridiomycota incertae sedis</taxon>
        <taxon>Monoblepharidomycetes</taxon>
        <taxon>Monoblepharidales</taxon>
        <taxon>Gonapodyaceae</taxon>
        <taxon>Gonapodya</taxon>
    </lineage>
</organism>
<dbReference type="CDD" id="cd04730">
    <property type="entry name" value="NPD_like"/>
    <property type="match status" value="1"/>
</dbReference>
<dbReference type="STRING" id="1344416.A0A139B063"/>
<feature type="non-terminal residue" evidence="4">
    <location>
        <position position="272"/>
    </location>
</feature>
<dbReference type="SUPFAM" id="SSF51412">
    <property type="entry name" value="Inosine monophosphate dehydrogenase (IMPDH)"/>
    <property type="match status" value="1"/>
</dbReference>
<dbReference type="InterPro" id="IPR013785">
    <property type="entry name" value="Aldolase_TIM"/>
</dbReference>
<keyword evidence="3" id="KW-0560">Oxidoreductase</keyword>
<dbReference type="InterPro" id="IPR004136">
    <property type="entry name" value="NMO"/>
</dbReference>
<dbReference type="Pfam" id="PF03060">
    <property type="entry name" value="NMO"/>
    <property type="match status" value="1"/>
</dbReference>
<evidence type="ECO:0000313" key="4">
    <source>
        <dbReference type="EMBL" id="KXS22388.1"/>
    </source>
</evidence>
<evidence type="ECO:0000313" key="5">
    <source>
        <dbReference type="Proteomes" id="UP000070544"/>
    </source>
</evidence>
<dbReference type="GO" id="GO:0018580">
    <property type="term" value="F:nitronate monooxygenase activity"/>
    <property type="evidence" value="ECO:0007669"/>
    <property type="project" value="InterPro"/>
</dbReference>
<dbReference type="OMA" id="VGQIHDI"/>
<protein>
    <submittedName>
        <fullName evidence="4">2-nitropropane dioxygenase</fullName>
    </submittedName>
</protein>
<dbReference type="PANTHER" id="PTHR32332">
    <property type="entry name" value="2-NITROPROPANE DIOXYGENASE"/>
    <property type="match status" value="1"/>
</dbReference>
<dbReference type="GO" id="GO:0051213">
    <property type="term" value="F:dioxygenase activity"/>
    <property type="evidence" value="ECO:0007669"/>
    <property type="project" value="UniProtKB-KW"/>
</dbReference>
<evidence type="ECO:0000256" key="1">
    <source>
        <dbReference type="ARBA" id="ARBA00022630"/>
    </source>
</evidence>
<gene>
    <name evidence="4" type="ORF">M427DRAFT_50719</name>
</gene>
<dbReference type="EMBL" id="KQ965731">
    <property type="protein sequence ID" value="KXS22388.1"/>
    <property type="molecule type" value="Genomic_DNA"/>
</dbReference>
<dbReference type="Proteomes" id="UP000070544">
    <property type="component" value="Unassembled WGS sequence"/>
</dbReference>